<evidence type="ECO:0000313" key="2">
    <source>
        <dbReference type="Proteomes" id="UP000499080"/>
    </source>
</evidence>
<dbReference type="AlphaFoldDB" id="A0A4Y2ISE2"/>
<dbReference type="GO" id="GO:0003735">
    <property type="term" value="F:structural constituent of ribosome"/>
    <property type="evidence" value="ECO:0007669"/>
    <property type="project" value="TreeGrafter"/>
</dbReference>
<protein>
    <recommendedName>
        <fullName evidence="3">Ribosomal protein 63, mitochondrial</fullName>
    </recommendedName>
</protein>
<dbReference type="InterPro" id="IPR016576">
    <property type="entry name" value="Ribosomal_mL63"/>
</dbReference>
<keyword evidence="2" id="KW-1185">Reference proteome</keyword>
<dbReference type="EMBL" id="BGPR01002863">
    <property type="protein sequence ID" value="GBM80149.1"/>
    <property type="molecule type" value="Genomic_DNA"/>
</dbReference>
<dbReference type="OrthoDB" id="6019958at2759"/>
<reference evidence="1 2" key="1">
    <citation type="journal article" date="2019" name="Sci. Rep.">
        <title>Orb-weaving spider Araneus ventricosus genome elucidates the spidroin gene catalogue.</title>
        <authorList>
            <person name="Kono N."/>
            <person name="Nakamura H."/>
            <person name="Ohtoshi R."/>
            <person name="Moran D.A.P."/>
            <person name="Shinohara A."/>
            <person name="Yoshida Y."/>
            <person name="Fujiwara M."/>
            <person name="Mori M."/>
            <person name="Tomita M."/>
            <person name="Arakawa K."/>
        </authorList>
    </citation>
    <scope>NUCLEOTIDE SEQUENCE [LARGE SCALE GENOMIC DNA]</scope>
</reference>
<gene>
    <name evidence="1" type="ORF">AVEN_191723_1</name>
</gene>
<dbReference type="GO" id="GO:0032543">
    <property type="term" value="P:mitochondrial translation"/>
    <property type="evidence" value="ECO:0007669"/>
    <property type="project" value="TreeGrafter"/>
</dbReference>
<organism evidence="1 2">
    <name type="scientific">Araneus ventricosus</name>
    <name type="common">Orbweaver spider</name>
    <name type="synonym">Epeira ventricosa</name>
    <dbReference type="NCBI Taxonomy" id="182803"/>
    <lineage>
        <taxon>Eukaryota</taxon>
        <taxon>Metazoa</taxon>
        <taxon>Ecdysozoa</taxon>
        <taxon>Arthropoda</taxon>
        <taxon>Chelicerata</taxon>
        <taxon>Arachnida</taxon>
        <taxon>Araneae</taxon>
        <taxon>Araneomorphae</taxon>
        <taxon>Entelegynae</taxon>
        <taxon>Araneoidea</taxon>
        <taxon>Araneidae</taxon>
        <taxon>Araneus</taxon>
    </lineage>
</organism>
<dbReference type="Pfam" id="PF14978">
    <property type="entry name" value="MRP-63"/>
    <property type="match status" value="1"/>
</dbReference>
<accession>A0A4Y2ISE2</accession>
<sequence>MKLTTILFKYKFVKGIPGNIWIGKHRFVPPVTRKVRLEMYRKMMIEEEVMMYLKNPYVTEDQEKLYLEQNEKPQEKVFIEEASKLTPLKERSVAYHLNRLNHNRTWGDHNYEPDLK</sequence>
<evidence type="ECO:0008006" key="3">
    <source>
        <dbReference type="Google" id="ProtNLM"/>
    </source>
</evidence>
<dbReference type="Proteomes" id="UP000499080">
    <property type="component" value="Unassembled WGS sequence"/>
</dbReference>
<comment type="caution">
    <text evidence="1">The sequence shown here is derived from an EMBL/GenBank/DDBJ whole genome shotgun (WGS) entry which is preliminary data.</text>
</comment>
<evidence type="ECO:0000313" key="1">
    <source>
        <dbReference type="EMBL" id="GBM80149.1"/>
    </source>
</evidence>
<proteinExistence type="predicted"/>
<dbReference type="GO" id="GO:0005761">
    <property type="term" value="C:mitochondrial ribosome"/>
    <property type="evidence" value="ECO:0007669"/>
    <property type="project" value="InterPro"/>
</dbReference>
<dbReference type="PANTHER" id="PTHR14520">
    <property type="entry name" value="MITOCHONDRIAL RIBOSOMAL PROTEIN 63"/>
    <property type="match status" value="1"/>
</dbReference>
<dbReference type="PANTHER" id="PTHR14520:SF4">
    <property type="entry name" value="LARGE RIBOSOMAL SUBUNIT PROTEIN ML63"/>
    <property type="match status" value="1"/>
</dbReference>
<name>A0A4Y2ISE2_ARAVE</name>